<evidence type="ECO:0000313" key="1">
    <source>
        <dbReference type="EMBL" id="MCP9612951.1"/>
    </source>
</evidence>
<dbReference type="EMBL" id="JANDHW010000017">
    <property type="protein sequence ID" value="MCP9612951.1"/>
    <property type="molecule type" value="Genomic_DNA"/>
</dbReference>
<keyword evidence="2" id="KW-1185">Reference proteome</keyword>
<comment type="caution">
    <text evidence="1">The sequence shown here is derived from an EMBL/GenBank/DDBJ whole genome shotgun (WGS) entry which is preliminary data.</text>
</comment>
<organism evidence="1 2">
    <name type="scientific">Coprobacter tertius</name>
    <dbReference type="NCBI Taxonomy" id="2944915"/>
    <lineage>
        <taxon>Bacteria</taxon>
        <taxon>Pseudomonadati</taxon>
        <taxon>Bacteroidota</taxon>
        <taxon>Bacteroidia</taxon>
        <taxon>Bacteroidales</taxon>
        <taxon>Barnesiellaceae</taxon>
        <taxon>Coprobacter</taxon>
    </lineage>
</organism>
<name>A0ABT1MNT3_9BACT</name>
<dbReference type="RefSeq" id="WP_255028334.1">
    <property type="nucleotide sequence ID" value="NZ_JANDHW010000017.1"/>
</dbReference>
<dbReference type="Proteomes" id="UP001205603">
    <property type="component" value="Unassembled WGS sequence"/>
</dbReference>
<sequence length="46" mass="5302">MSIKAMVQLLPANQFMGVHHSVIVPPEKMNIIDRNHKKPVIEKRLI</sequence>
<accession>A0ABT1MNT3</accession>
<gene>
    <name evidence="1" type="ORF">NMU02_12700</name>
</gene>
<evidence type="ECO:0000313" key="2">
    <source>
        <dbReference type="Proteomes" id="UP001205603"/>
    </source>
</evidence>
<protein>
    <submittedName>
        <fullName evidence="1">Uncharacterized protein</fullName>
    </submittedName>
</protein>
<reference evidence="1 2" key="1">
    <citation type="submission" date="2022-07" db="EMBL/GenBank/DDBJ databases">
        <title>Fecal culturing of patients with breast cancer.</title>
        <authorList>
            <person name="Teng N.M.Y."/>
            <person name="Kiu R."/>
            <person name="Evans R."/>
            <person name="Baker D.J."/>
            <person name="Zenner C."/>
            <person name="Robinson S.D."/>
            <person name="Hall L.J."/>
        </authorList>
    </citation>
    <scope>NUCLEOTIDE SEQUENCE [LARGE SCALE GENOMIC DNA]</scope>
    <source>
        <strain evidence="1 2">LH1063</strain>
    </source>
</reference>
<proteinExistence type="predicted"/>